<proteinExistence type="predicted"/>
<name>A0ABS0I1K3_9BACT</name>
<evidence type="ECO:0000313" key="2">
    <source>
        <dbReference type="EMBL" id="MBF9220618.1"/>
    </source>
</evidence>
<dbReference type="Proteomes" id="UP000618931">
    <property type="component" value="Unassembled WGS sequence"/>
</dbReference>
<protein>
    <recommendedName>
        <fullName evidence="4">DUF4760 domain-containing protein</fullName>
    </recommendedName>
</protein>
<dbReference type="EMBL" id="JADQDM010000002">
    <property type="protein sequence ID" value="MBF9220618.1"/>
    <property type="molecule type" value="Genomic_DNA"/>
</dbReference>
<evidence type="ECO:0000256" key="1">
    <source>
        <dbReference type="SAM" id="Phobius"/>
    </source>
</evidence>
<evidence type="ECO:0000313" key="3">
    <source>
        <dbReference type="Proteomes" id="UP000618931"/>
    </source>
</evidence>
<gene>
    <name evidence="2" type="ORF">I2H31_05830</name>
</gene>
<organism evidence="2 3">
    <name type="scientific">Hymenobacter ruricola</name>
    <dbReference type="NCBI Taxonomy" id="2791023"/>
    <lineage>
        <taxon>Bacteria</taxon>
        <taxon>Pseudomonadati</taxon>
        <taxon>Bacteroidota</taxon>
        <taxon>Cytophagia</taxon>
        <taxon>Cytophagales</taxon>
        <taxon>Hymenobacteraceae</taxon>
        <taxon>Hymenobacter</taxon>
    </lineage>
</organism>
<accession>A0ABS0I1K3</accession>
<feature type="transmembrane region" description="Helical" evidence="1">
    <location>
        <begin position="12"/>
        <end position="35"/>
    </location>
</feature>
<evidence type="ECO:0008006" key="4">
    <source>
        <dbReference type="Google" id="ProtNLM"/>
    </source>
</evidence>
<sequence length="172" mass="20056">MQLEKEVVSGIIQGVFTLVAAIITTVAGIAAAYYLTFKNDSERHRLEKAQAFRELFNNFNERFDKLNKRLNKVVEISARYDKTSAAEAFNSLSRKQKAAVQDYLNLCTEEYYWSRKEGNIIDSIVWEAWEAGIKDYLNAVAIWYYFKDQREHSISSYYGFFSVNWVIEKLNS</sequence>
<reference evidence="2 3" key="1">
    <citation type="submission" date="2020-11" db="EMBL/GenBank/DDBJ databases">
        <authorList>
            <person name="Kim M.K."/>
        </authorList>
    </citation>
    <scope>NUCLEOTIDE SEQUENCE [LARGE SCALE GENOMIC DNA]</scope>
    <source>
        <strain evidence="2 3">BT662</strain>
    </source>
</reference>
<keyword evidence="3" id="KW-1185">Reference proteome</keyword>
<keyword evidence="1" id="KW-0472">Membrane</keyword>
<comment type="caution">
    <text evidence="2">The sequence shown here is derived from an EMBL/GenBank/DDBJ whole genome shotgun (WGS) entry which is preliminary data.</text>
</comment>
<keyword evidence="1" id="KW-1133">Transmembrane helix</keyword>
<dbReference type="RefSeq" id="WP_196292060.1">
    <property type="nucleotide sequence ID" value="NZ_JADQDM010000002.1"/>
</dbReference>
<keyword evidence="1" id="KW-0812">Transmembrane</keyword>